<reference evidence="2" key="1">
    <citation type="submission" date="2022-10" db="EMBL/GenBank/DDBJ databases">
        <title>The complete genomes of actinobacterial strains from the NBC collection.</title>
        <authorList>
            <person name="Joergensen T.S."/>
            <person name="Alvarez Arevalo M."/>
            <person name="Sterndorff E.B."/>
            <person name="Faurdal D."/>
            <person name="Vuksanovic O."/>
            <person name="Mourched A.-S."/>
            <person name="Charusanti P."/>
            <person name="Shaw S."/>
            <person name="Blin K."/>
            <person name="Weber T."/>
        </authorList>
    </citation>
    <scope>NUCLEOTIDE SEQUENCE</scope>
    <source>
        <strain evidence="2">NBC_00283</strain>
    </source>
</reference>
<keyword evidence="3" id="KW-1185">Reference proteome</keyword>
<organism evidence="2 3">
    <name type="scientific">Streptomyces goshikiensis</name>
    <dbReference type="NCBI Taxonomy" id="1942"/>
    <lineage>
        <taxon>Bacteria</taxon>
        <taxon>Bacillati</taxon>
        <taxon>Actinomycetota</taxon>
        <taxon>Actinomycetes</taxon>
        <taxon>Kitasatosporales</taxon>
        <taxon>Streptomycetaceae</taxon>
        <taxon>Streptomyces</taxon>
    </lineage>
</organism>
<dbReference type="SUPFAM" id="SSF89372">
    <property type="entry name" value="Fucose-specific lectin"/>
    <property type="match status" value="1"/>
</dbReference>
<gene>
    <name evidence="2" type="ORF">OHU17_09380</name>
</gene>
<evidence type="ECO:0000313" key="2">
    <source>
        <dbReference type="EMBL" id="WUO46035.1"/>
    </source>
</evidence>
<evidence type="ECO:0000256" key="1">
    <source>
        <dbReference type="SAM" id="MobiDB-lite"/>
    </source>
</evidence>
<protein>
    <submittedName>
        <fullName evidence="2">Uncharacterized protein</fullName>
    </submittedName>
</protein>
<dbReference type="Proteomes" id="UP001432075">
    <property type="component" value="Chromosome"/>
</dbReference>
<feature type="region of interest" description="Disordered" evidence="1">
    <location>
        <begin position="1"/>
        <end position="35"/>
    </location>
</feature>
<evidence type="ECO:0000313" key="3">
    <source>
        <dbReference type="Proteomes" id="UP001432075"/>
    </source>
</evidence>
<name>A0ABZ1RHP4_9ACTN</name>
<dbReference type="RefSeq" id="WP_073796591.1">
    <property type="nucleotide sequence ID" value="NZ_BMVE01000002.1"/>
</dbReference>
<proteinExistence type="predicted"/>
<accession>A0ABZ1RHP4</accession>
<sequence length="375" mass="38946">MRIRPGGAARREAARGTGETAGDQAGPAPRRAQSAVDGRWLMLGHDGRLTAYARTPDGLLRWTESSPGGPRWEGPVFFPAPSITSLAVGQGADGFAHFVGRRTVRKNGADVVDVAHAIQYQSGRPLSEWHSLGNPRRDPATGTRVGTPVVAVAPGGSTYVFMENASGSLAVRRESAAGKWQPWQGIKGEGVRDGIAPVALESGLVEVLSPAEGAALYCHQPKADTDLVSGEDVPVAPAGHSLAGLETAPGRVTYYWTDAATHGVLAHRAGRVIPLGGSASEGRIAVLRAVVDGLDHTVTAHRATDGQVVVGICVTEDESAGMHWSPTGEHSIAAPALALDHQGRVVVAFLDAEGGLRIARQTGRGGFALAPAVRV</sequence>
<dbReference type="EMBL" id="CP108057">
    <property type="protein sequence ID" value="WUO46035.1"/>
    <property type="molecule type" value="Genomic_DNA"/>
</dbReference>